<organism evidence="1 2">
    <name type="scientific">Christiangramia antarctica</name>
    <dbReference type="NCBI Taxonomy" id="2058158"/>
    <lineage>
        <taxon>Bacteria</taxon>
        <taxon>Pseudomonadati</taxon>
        <taxon>Bacteroidota</taxon>
        <taxon>Flavobacteriia</taxon>
        <taxon>Flavobacteriales</taxon>
        <taxon>Flavobacteriaceae</taxon>
        <taxon>Christiangramia</taxon>
    </lineage>
</organism>
<comment type="caution">
    <text evidence="1">The sequence shown here is derived from an EMBL/GenBank/DDBJ whole genome shotgun (WGS) entry which is preliminary data.</text>
</comment>
<keyword evidence="2" id="KW-1185">Reference proteome</keyword>
<accession>A0ABW5X7Z5</accession>
<sequence length="36" mass="4109">MIIATTTLGTEISDYLDRTCIPVISMEALFFLPVWF</sequence>
<dbReference type="EMBL" id="JBHUOJ010000027">
    <property type="protein sequence ID" value="MFD2834044.1"/>
    <property type="molecule type" value="Genomic_DNA"/>
</dbReference>
<name>A0ABW5X7Z5_9FLAO</name>
<gene>
    <name evidence="1" type="ORF">ACFSYS_12170</name>
</gene>
<evidence type="ECO:0000313" key="2">
    <source>
        <dbReference type="Proteomes" id="UP001597438"/>
    </source>
</evidence>
<dbReference type="Proteomes" id="UP001597438">
    <property type="component" value="Unassembled WGS sequence"/>
</dbReference>
<proteinExistence type="predicted"/>
<protein>
    <submittedName>
        <fullName evidence="1">Uncharacterized protein</fullName>
    </submittedName>
</protein>
<evidence type="ECO:0000313" key="1">
    <source>
        <dbReference type="EMBL" id="MFD2834044.1"/>
    </source>
</evidence>
<dbReference type="RefSeq" id="WP_251740822.1">
    <property type="nucleotide sequence ID" value="NZ_JBHUOJ010000027.1"/>
</dbReference>
<reference evidence="2" key="1">
    <citation type="journal article" date="2019" name="Int. J. Syst. Evol. Microbiol.">
        <title>The Global Catalogue of Microorganisms (GCM) 10K type strain sequencing project: providing services to taxonomists for standard genome sequencing and annotation.</title>
        <authorList>
            <consortium name="The Broad Institute Genomics Platform"/>
            <consortium name="The Broad Institute Genome Sequencing Center for Infectious Disease"/>
            <person name="Wu L."/>
            <person name="Ma J."/>
        </authorList>
    </citation>
    <scope>NUCLEOTIDE SEQUENCE [LARGE SCALE GENOMIC DNA]</scope>
    <source>
        <strain evidence="2">KCTC 52925</strain>
    </source>
</reference>